<proteinExistence type="predicted"/>
<dbReference type="Proteomes" id="UP000515806">
    <property type="component" value="Chromosome"/>
</dbReference>
<evidence type="ECO:0000313" key="2">
    <source>
        <dbReference type="Proteomes" id="UP000515806"/>
    </source>
</evidence>
<dbReference type="KEGG" id="proe:H9L23_08485"/>
<dbReference type="AlphaFoldDB" id="A0A7G9QL70"/>
<sequence>MSCNSSKNLIAQQSINQKVFRASQGAKKINGDQLIEAMLAERFLFDKMLIRNGFNAQNQYPKVISILNREAVTVSFNGLDYNIMQNKIVGIKGIKLSLSALTTLTEKMVKLDQNQQYYCEQANLAYQVKNRDLQTIKTFDRQYFAALRIIRLITHNIAEMARKPNPSVLIEISIAKIKLPDSKIEFKKSYVAEVE</sequence>
<accession>A0A7G9QL70</accession>
<dbReference type="RefSeq" id="WP_187594547.1">
    <property type="nucleotide sequence ID" value="NZ_CP060723.1"/>
</dbReference>
<organism evidence="1 2">
    <name type="scientific">Pedobacter roseus</name>
    <dbReference type="NCBI Taxonomy" id="336820"/>
    <lineage>
        <taxon>Bacteria</taxon>
        <taxon>Pseudomonadati</taxon>
        <taxon>Bacteroidota</taxon>
        <taxon>Sphingobacteriia</taxon>
        <taxon>Sphingobacteriales</taxon>
        <taxon>Sphingobacteriaceae</taxon>
        <taxon>Pedobacter</taxon>
    </lineage>
</organism>
<dbReference type="EMBL" id="CP060723">
    <property type="protein sequence ID" value="QNN44095.1"/>
    <property type="molecule type" value="Genomic_DNA"/>
</dbReference>
<keyword evidence="2" id="KW-1185">Reference proteome</keyword>
<name>A0A7G9QL70_9SPHI</name>
<protein>
    <submittedName>
        <fullName evidence="1">Uncharacterized protein</fullName>
    </submittedName>
</protein>
<gene>
    <name evidence="1" type="ORF">H9L23_08485</name>
</gene>
<reference evidence="1 2" key="1">
    <citation type="submission" date="2020-08" db="EMBL/GenBank/DDBJ databases">
        <title>Genome sequence of Pedobacter roseus KACC 11594T.</title>
        <authorList>
            <person name="Hyun D.-W."/>
            <person name="Bae J.-W."/>
        </authorList>
    </citation>
    <scope>NUCLEOTIDE SEQUENCE [LARGE SCALE GENOMIC DNA]</scope>
    <source>
        <strain evidence="1 2">KACC 11594</strain>
    </source>
</reference>
<evidence type="ECO:0000313" key="1">
    <source>
        <dbReference type="EMBL" id="QNN44095.1"/>
    </source>
</evidence>